<dbReference type="Pfam" id="PF00211">
    <property type="entry name" value="Guanylate_cyc"/>
    <property type="match status" value="1"/>
</dbReference>
<dbReference type="InterPro" id="IPR029787">
    <property type="entry name" value="Nucleotide_cyclase"/>
</dbReference>
<dbReference type="InterPro" id="IPR050697">
    <property type="entry name" value="Adenylyl/Guanylyl_Cyclase_3/4"/>
</dbReference>
<evidence type="ECO:0000259" key="3">
    <source>
        <dbReference type="PROSITE" id="PS50125"/>
    </source>
</evidence>
<dbReference type="SUPFAM" id="SSF55073">
    <property type="entry name" value="Nucleotide cyclase"/>
    <property type="match status" value="1"/>
</dbReference>
<dbReference type="CDD" id="cd07302">
    <property type="entry name" value="CHD"/>
    <property type="match status" value="1"/>
</dbReference>
<evidence type="ECO:0000256" key="2">
    <source>
        <dbReference type="SAM" id="Phobius"/>
    </source>
</evidence>
<keyword evidence="2" id="KW-1133">Transmembrane helix</keyword>
<dbReference type="PANTHER" id="PTHR43081">
    <property type="entry name" value="ADENYLATE CYCLASE, TERMINAL-DIFFERENTIATION SPECIFIC-RELATED"/>
    <property type="match status" value="1"/>
</dbReference>
<dbReference type="GO" id="GO:0004016">
    <property type="term" value="F:adenylate cyclase activity"/>
    <property type="evidence" value="ECO:0007669"/>
    <property type="project" value="UniProtKB-ARBA"/>
</dbReference>
<dbReference type="InterPro" id="IPR001054">
    <property type="entry name" value="A/G_cyclase"/>
</dbReference>
<dbReference type="EMBL" id="WIBF01000015">
    <property type="protein sequence ID" value="MQQ10434.1"/>
    <property type="molecule type" value="Genomic_DNA"/>
</dbReference>
<dbReference type="GO" id="GO:0006171">
    <property type="term" value="P:cAMP biosynthetic process"/>
    <property type="evidence" value="ECO:0007669"/>
    <property type="project" value="TreeGrafter"/>
</dbReference>
<protein>
    <submittedName>
        <fullName evidence="4">Adenylate/guanylate cyclase domain-containing protein</fullName>
    </submittedName>
</protein>
<dbReference type="PROSITE" id="PS50125">
    <property type="entry name" value="GUANYLATE_CYCLASE_2"/>
    <property type="match status" value="1"/>
</dbReference>
<dbReference type="RefSeq" id="WP_153217415.1">
    <property type="nucleotide sequence ID" value="NZ_WIBF01000015.1"/>
</dbReference>
<keyword evidence="2" id="KW-0812">Transmembrane</keyword>
<feature type="transmembrane region" description="Helical" evidence="2">
    <location>
        <begin position="238"/>
        <end position="261"/>
    </location>
</feature>
<keyword evidence="5" id="KW-1185">Reference proteome</keyword>
<dbReference type="PANTHER" id="PTHR43081:SF19">
    <property type="entry name" value="PH-SENSITIVE ADENYLATE CYCLASE RV1264"/>
    <property type="match status" value="1"/>
</dbReference>
<dbReference type="Gene3D" id="3.30.70.1230">
    <property type="entry name" value="Nucleotide cyclase"/>
    <property type="match status" value="1"/>
</dbReference>
<proteinExistence type="predicted"/>
<keyword evidence="2" id="KW-0472">Membrane</keyword>
<gene>
    <name evidence="4" type="ORF">GFB49_18365</name>
</gene>
<comment type="caution">
    <text evidence="4">The sequence shown here is derived from an EMBL/GenBank/DDBJ whole genome shotgun (WGS) entry which is preliminary data.</text>
</comment>
<dbReference type="GO" id="GO:0035556">
    <property type="term" value="P:intracellular signal transduction"/>
    <property type="evidence" value="ECO:0007669"/>
    <property type="project" value="InterPro"/>
</dbReference>
<dbReference type="AlphaFoldDB" id="A0A843YLY6"/>
<feature type="domain" description="Guanylate cyclase" evidence="3">
    <location>
        <begin position="11"/>
        <end position="119"/>
    </location>
</feature>
<feature type="region of interest" description="Disordered" evidence="1">
    <location>
        <begin position="202"/>
        <end position="226"/>
    </location>
</feature>
<dbReference type="SMART" id="SM00044">
    <property type="entry name" value="CYCc"/>
    <property type="match status" value="1"/>
</dbReference>
<organism evidence="4 5">
    <name type="scientific">Tritonibacter litoralis</name>
    <dbReference type="NCBI Taxonomy" id="2662264"/>
    <lineage>
        <taxon>Bacteria</taxon>
        <taxon>Pseudomonadati</taxon>
        <taxon>Pseudomonadota</taxon>
        <taxon>Alphaproteobacteria</taxon>
        <taxon>Rhodobacterales</taxon>
        <taxon>Paracoccaceae</taxon>
        <taxon>Tritonibacter</taxon>
    </lineage>
</organism>
<name>A0A843YLY6_9RHOB</name>
<evidence type="ECO:0000313" key="4">
    <source>
        <dbReference type="EMBL" id="MQQ10434.1"/>
    </source>
</evidence>
<evidence type="ECO:0000256" key="1">
    <source>
        <dbReference type="SAM" id="MobiDB-lite"/>
    </source>
</evidence>
<sequence length="333" mass="36530">MTAQITRKLTTILAADAERFSTAMEADEVGTFGALKSARAVFQRLIERHGGRIANTAGDGLIADFPSVVEAVHCAIAVQQDLAAEDNGLNFRIGIHLGDVICDGDDLIGEGVNLAARLQAMAEPGGILISRQVYEQVHNKLTIGFEYLGEQQAKNLPEEIDVYRISIGAQDAQINRVRPKAKPTPRKRPSKVAQVWNDNFDSYNSASDDRSDQGPNTARFSDRPFGPLTPDQIRKWRWIGGLVGGAVALNVISGGGFWVAWPLWVLTFLYCFRHGETTLGLRPFKTIPVRIWLLMVFLIGINIMSFSGPWAIFPVGALLAYSLLLRGSKPAEE</sequence>
<evidence type="ECO:0000313" key="5">
    <source>
        <dbReference type="Proteomes" id="UP000444174"/>
    </source>
</evidence>
<accession>A0A843YLY6</accession>
<dbReference type="Proteomes" id="UP000444174">
    <property type="component" value="Unassembled WGS sequence"/>
</dbReference>
<reference evidence="4 5" key="1">
    <citation type="submission" date="2019-10" db="EMBL/GenBank/DDBJ databases">
        <title>Epibacterium sp. nov., isolated from seawater.</title>
        <authorList>
            <person name="Zhang X."/>
            <person name="Li N."/>
        </authorList>
    </citation>
    <scope>NUCLEOTIDE SEQUENCE [LARGE SCALE GENOMIC DNA]</scope>
    <source>
        <strain evidence="4 5">SM1979</strain>
    </source>
</reference>
<feature type="transmembrane region" description="Helical" evidence="2">
    <location>
        <begin position="291"/>
        <end position="324"/>
    </location>
</feature>